<organism evidence="1">
    <name type="scientific">metagenome</name>
    <dbReference type="NCBI Taxonomy" id="256318"/>
    <lineage>
        <taxon>unclassified sequences</taxon>
        <taxon>metagenomes</taxon>
    </lineage>
</organism>
<evidence type="ECO:0000313" key="1">
    <source>
        <dbReference type="EMBL" id="CUR59150.1"/>
    </source>
</evidence>
<dbReference type="AlphaFoldDB" id="A0A2P2CAZ5"/>
<name>A0A2P2CAZ5_9ZZZZ</name>
<protein>
    <recommendedName>
        <fullName evidence="2">Lipoprotein</fullName>
    </recommendedName>
</protein>
<proteinExistence type="predicted"/>
<dbReference type="PROSITE" id="PS51257">
    <property type="entry name" value="PROKAR_LIPOPROTEIN"/>
    <property type="match status" value="1"/>
</dbReference>
<dbReference type="EMBL" id="CZKB01000009">
    <property type="protein sequence ID" value="CUR59150.1"/>
    <property type="molecule type" value="Genomic_DNA"/>
</dbReference>
<gene>
    <name evidence="1" type="ORF">NOCA1170088</name>
</gene>
<reference evidence="1" key="1">
    <citation type="submission" date="2015-08" db="EMBL/GenBank/DDBJ databases">
        <authorList>
            <person name="Babu N.S."/>
            <person name="Beckwith C.J."/>
            <person name="Beseler K.G."/>
            <person name="Brison A."/>
            <person name="Carone J.V."/>
            <person name="Caskin T.P."/>
            <person name="Diamond M."/>
            <person name="Durham M.E."/>
            <person name="Foxe J.M."/>
            <person name="Go M."/>
            <person name="Henderson B.A."/>
            <person name="Jones I.B."/>
            <person name="McGettigan J.A."/>
            <person name="Micheletti S.J."/>
            <person name="Nasrallah M.E."/>
            <person name="Ortiz D."/>
            <person name="Piller C.R."/>
            <person name="Privatt S.R."/>
            <person name="Schneider S.L."/>
            <person name="Sharp S."/>
            <person name="Smith T.C."/>
            <person name="Stanton J.D."/>
            <person name="Ullery H.E."/>
            <person name="Wilson R.J."/>
            <person name="Serrano M.G."/>
            <person name="Buck G."/>
            <person name="Lee V."/>
            <person name="Wang Y."/>
            <person name="Carvalho R."/>
            <person name="Voegtly L."/>
            <person name="Shi R."/>
            <person name="Duckworth R."/>
            <person name="Johnson A."/>
            <person name="Loviza R."/>
            <person name="Walstead R."/>
            <person name="Shah Z."/>
            <person name="Kiflezghi M."/>
            <person name="Wade K."/>
            <person name="Ball S.L."/>
            <person name="Bradley K.W."/>
            <person name="Asai D.J."/>
            <person name="Bowman C.A."/>
            <person name="Russell D.A."/>
            <person name="Pope W.H."/>
            <person name="Jacobs-Sera D."/>
            <person name="Hendrix R.W."/>
            <person name="Hatfull G.F."/>
        </authorList>
    </citation>
    <scope>NUCLEOTIDE SEQUENCE</scope>
</reference>
<accession>A0A2P2CAZ5</accession>
<sequence>MRLPVLLTAVAPLVLCATVAGCSSDPTGDYCDAVEEHQATLTDVAASDDTGALFDVLDTYDELRAEAPRDIADDWASVIEPLRELQDALDHAGVDASTYSAEEPPADVAQEDRDAIEAAARKVGSERTVTAMGAVEQHALDVCGTPLSR</sequence>
<evidence type="ECO:0008006" key="2">
    <source>
        <dbReference type="Google" id="ProtNLM"/>
    </source>
</evidence>